<reference evidence="2" key="1">
    <citation type="journal article" date="2019" name="Sci. Rep.">
        <title>Draft genome of Tanacetum cinerariifolium, the natural source of mosquito coil.</title>
        <authorList>
            <person name="Yamashiro T."/>
            <person name="Shiraishi A."/>
            <person name="Satake H."/>
            <person name="Nakayama K."/>
        </authorList>
    </citation>
    <scope>NUCLEOTIDE SEQUENCE</scope>
</reference>
<name>A0A699SJQ0_TANCI</name>
<gene>
    <name evidence="2" type="ORF">Tci_869914</name>
</gene>
<feature type="chain" id="PRO_5025473572" evidence="1">
    <location>
        <begin position="20"/>
        <end position="117"/>
    </location>
</feature>
<evidence type="ECO:0000256" key="1">
    <source>
        <dbReference type="SAM" id="SignalP"/>
    </source>
</evidence>
<sequence>ISLAVVALVSLVIITSNKSKVPLANPPDRFQTVFSRQVEFMTHGLEVIENARKRYGKQPYRLITNVGEQLVLPSLYAQTIRNEKALHFGTTFAQVNYADSFCEELQAYSGPRIFTAI</sequence>
<accession>A0A699SJQ0</accession>
<keyword evidence="1" id="KW-0732">Signal</keyword>
<proteinExistence type="predicted"/>
<evidence type="ECO:0000313" key="2">
    <source>
        <dbReference type="EMBL" id="GFC97944.1"/>
    </source>
</evidence>
<protein>
    <submittedName>
        <fullName evidence="2">Uncharacterized protein</fullName>
    </submittedName>
</protein>
<dbReference type="EMBL" id="BKCJ011169090">
    <property type="protein sequence ID" value="GFC97944.1"/>
    <property type="molecule type" value="Genomic_DNA"/>
</dbReference>
<comment type="caution">
    <text evidence="2">The sequence shown here is derived from an EMBL/GenBank/DDBJ whole genome shotgun (WGS) entry which is preliminary data.</text>
</comment>
<organism evidence="2">
    <name type="scientific">Tanacetum cinerariifolium</name>
    <name type="common">Dalmatian daisy</name>
    <name type="synonym">Chrysanthemum cinerariifolium</name>
    <dbReference type="NCBI Taxonomy" id="118510"/>
    <lineage>
        <taxon>Eukaryota</taxon>
        <taxon>Viridiplantae</taxon>
        <taxon>Streptophyta</taxon>
        <taxon>Embryophyta</taxon>
        <taxon>Tracheophyta</taxon>
        <taxon>Spermatophyta</taxon>
        <taxon>Magnoliopsida</taxon>
        <taxon>eudicotyledons</taxon>
        <taxon>Gunneridae</taxon>
        <taxon>Pentapetalae</taxon>
        <taxon>asterids</taxon>
        <taxon>campanulids</taxon>
        <taxon>Asterales</taxon>
        <taxon>Asteraceae</taxon>
        <taxon>Asteroideae</taxon>
        <taxon>Anthemideae</taxon>
        <taxon>Anthemidinae</taxon>
        <taxon>Tanacetum</taxon>
    </lineage>
</organism>
<feature type="non-terminal residue" evidence="2">
    <location>
        <position position="1"/>
    </location>
</feature>
<dbReference type="AlphaFoldDB" id="A0A699SJQ0"/>
<feature type="signal peptide" evidence="1">
    <location>
        <begin position="1"/>
        <end position="19"/>
    </location>
</feature>